<dbReference type="InterPro" id="IPR049458">
    <property type="entry name" value="EpsG-like"/>
</dbReference>
<feature type="transmembrane region" description="Helical" evidence="1">
    <location>
        <begin position="334"/>
        <end position="353"/>
    </location>
</feature>
<feature type="transmembrane region" description="Helical" evidence="1">
    <location>
        <begin position="109"/>
        <end position="130"/>
    </location>
</feature>
<feature type="transmembrane region" description="Helical" evidence="1">
    <location>
        <begin position="40"/>
        <end position="57"/>
    </location>
</feature>
<keyword evidence="1" id="KW-0812">Transmembrane</keyword>
<feature type="transmembrane region" description="Helical" evidence="1">
    <location>
        <begin position="263"/>
        <end position="288"/>
    </location>
</feature>
<comment type="caution">
    <text evidence="2">The sequence shown here is derived from an EMBL/GenBank/DDBJ whole genome shotgun (WGS) entry which is preliminary data.</text>
</comment>
<gene>
    <name evidence="2" type="ORF">K8V05_06995</name>
</gene>
<feature type="transmembrane region" description="Helical" evidence="1">
    <location>
        <begin position="186"/>
        <end position="213"/>
    </location>
</feature>
<organism evidence="2 3">
    <name type="scientific">Butyricimonas virosa</name>
    <dbReference type="NCBI Taxonomy" id="544645"/>
    <lineage>
        <taxon>Bacteria</taxon>
        <taxon>Pseudomonadati</taxon>
        <taxon>Bacteroidota</taxon>
        <taxon>Bacteroidia</taxon>
        <taxon>Bacteroidales</taxon>
        <taxon>Odoribacteraceae</taxon>
        <taxon>Butyricimonas</taxon>
    </lineage>
</organism>
<name>A0A921H4Q2_9BACT</name>
<keyword evidence="1" id="KW-0472">Membrane</keyword>
<dbReference type="Proteomes" id="UP000742098">
    <property type="component" value="Unassembled WGS sequence"/>
</dbReference>
<evidence type="ECO:0000313" key="3">
    <source>
        <dbReference type="Proteomes" id="UP000742098"/>
    </source>
</evidence>
<keyword evidence="1" id="KW-1133">Transmembrane helix</keyword>
<dbReference type="EMBL" id="DYVS01000114">
    <property type="protein sequence ID" value="HJF70486.1"/>
    <property type="molecule type" value="Genomic_DNA"/>
</dbReference>
<reference evidence="2" key="2">
    <citation type="submission" date="2021-09" db="EMBL/GenBank/DDBJ databases">
        <authorList>
            <person name="Gilroy R."/>
        </authorList>
    </citation>
    <scope>NUCLEOTIDE SEQUENCE</scope>
    <source>
        <strain evidence="2">6966</strain>
    </source>
</reference>
<feature type="transmembrane region" description="Helical" evidence="1">
    <location>
        <begin position="6"/>
        <end position="28"/>
    </location>
</feature>
<dbReference type="Pfam" id="PF14897">
    <property type="entry name" value="EpsG"/>
    <property type="match status" value="1"/>
</dbReference>
<feature type="transmembrane region" description="Helical" evidence="1">
    <location>
        <begin position="309"/>
        <end position="328"/>
    </location>
</feature>
<evidence type="ECO:0000256" key="1">
    <source>
        <dbReference type="SAM" id="Phobius"/>
    </source>
</evidence>
<feature type="transmembrane region" description="Helical" evidence="1">
    <location>
        <begin position="222"/>
        <end position="243"/>
    </location>
</feature>
<dbReference type="AlphaFoldDB" id="A0A921H4Q2"/>
<sequence>MFKSKGMYLIPRIVGVGTYALLLIIVYYLIPRTKRWSIPLNIYTIALALMGFFYVPMGGSDLTRIYPVVHLYAEYVLNEQESWTAIMASGTPVTALYYHVVGNLGDDRWLPFINAFLTFGLCFTLLKSIYERKIISKKDIALVLLFFMSRGLLMMTIANIRTMLSMAIIALCIYKELVEYKSFIKYFPLLIIAALIHTAGMAAVMIFIVYYVLKGRKGRNRLFSSVGVIVLAIVAYAYGRVYIQVAIEKGADYLSYSQASIGYFYIWEFVLSLIVLFITLYILSVYYLKINRVSGLDVHKKEKEDYRAFMGFMLFLTLIVLVAILIEFNIGLRLSWLIAILDMPLLLMIFISQRCPDTFKHKLRRLIKIVSFGLLFIACTRGDLCSLKFI</sequence>
<protein>
    <submittedName>
        <fullName evidence="2">EpsG family protein</fullName>
    </submittedName>
</protein>
<evidence type="ECO:0000313" key="2">
    <source>
        <dbReference type="EMBL" id="HJF70486.1"/>
    </source>
</evidence>
<feature type="transmembrane region" description="Helical" evidence="1">
    <location>
        <begin position="151"/>
        <end position="174"/>
    </location>
</feature>
<accession>A0A921H4Q2</accession>
<reference evidence="2" key="1">
    <citation type="journal article" date="2021" name="PeerJ">
        <title>Extensive microbial diversity within the chicken gut microbiome revealed by metagenomics and culture.</title>
        <authorList>
            <person name="Gilroy R."/>
            <person name="Ravi A."/>
            <person name="Getino M."/>
            <person name="Pursley I."/>
            <person name="Horton D.L."/>
            <person name="Alikhan N.F."/>
            <person name="Baker D."/>
            <person name="Gharbi K."/>
            <person name="Hall N."/>
            <person name="Watson M."/>
            <person name="Adriaenssens E.M."/>
            <person name="Foster-Nyarko E."/>
            <person name="Jarju S."/>
            <person name="Secka A."/>
            <person name="Antonio M."/>
            <person name="Oren A."/>
            <person name="Chaudhuri R.R."/>
            <person name="La Ragione R."/>
            <person name="Hildebrand F."/>
            <person name="Pallen M.J."/>
        </authorList>
    </citation>
    <scope>NUCLEOTIDE SEQUENCE</scope>
    <source>
        <strain evidence="2">6966</strain>
    </source>
</reference>
<proteinExistence type="predicted"/>